<keyword evidence="4 8" id="KW-0812">Transmembrane</keyword>
<keyword evidence="11" id="KW-1185">Reference proteome</keyword>
<dbReference type="InterPro" id="IPR011662">
    <property type="entry name" value="Secretin/TonB_short_N"/>
</dbReference>
<name>A0A1V9G7M4_9BACT</name>
<keyword evidence="2" id="KW-0813">Transport</keyword>
<accession>A0A1V9G7M4</accession>
<keyword evidence="8" id="KW-1133">Transmembrane helix</keyword>
<dbReference type="SMART" id="SM00965">
    <property type="entry name" value="STN"/>
    <property type="match status" value="1"/>
</dbReference>
<keyword evidence="6 8" id="KW-0472">Membrane</keyword>
<evidence type="ECO:0000313" key="10">
    <source>
        <dbReference type="EMBL" id="OQP66544.1"/>
    </source>
</evidence>
<feature type="transmembrane region" description="Helical" evidence="8">
    <location>
        <begin position="21"/>
        <end position="39"/>
    </location>
</feature>
<gene>
    <name evidence="10" type="ORF">A3860_13770</name>
</gene>
<dbReference type="SUPFAM" id="SSF49464">
    <property type="entry name" value="Carboxypeptidase regulatory domain-like"/>
    <property type="match status" value="1"/>
</dbReference>
<reference evidence="10 11" key="1">
    <citation type="submission" date="2016-03" db="EMBL/GenBank/DDBJ databases">
        <title>Niastella vici sp. nov., isolated from farmland soil.</title>
        <authorList>
            <person name="Chen L."/>
            <person name="Wang D."/>
            <person name="Yang S."/>
            <person name="Wang G."/>
        </authorList>
    </citation>
    <scope>NUCLEOTIDE SEQUENCE [LARGE SCALE GENOMIC DNA]</scope>
    <source>
        <strain evidence="10 11">DJ57</strain>
    </source>
</reference>
<evidence type="ECO:0000256" key="3">
    <source>
        <dbReference type="ARBA" id="ARBA00022452"/>
    </source>
</evidence>
<dbReference type="GO" id="GO:0009279">
    <property type="term" value="C:cell outer membrane"/>
    <property type="evidence" value="ECO:0007669"/>
    <property type="project" value="UniProtKB-SubCell"/>
</dbReference>
<dbReference type="InterPro" id="IPR036942">
    <property type="entry name" value="Beta-barrel_TonB_sf"/>
</dbReference>
<dbReference type="PANTHER" id="PTHR30069">
    <property type="entry name" value="TONB-DEPENDENT OUTER MEMBRANE RECEPTOR"/>
    <property type="match status" value="1"/>
</dbReference>
<evidence type="ECO:0000256" key="5">
    <source>
        <dbReference type="ARBA" id="ARBA00022729"/>
    </source>
</evidence>
<protein>
    <recommendedName>
        <fullName evidence="9">Secretin/TonB short N-terminal domain-containing protein</fullName>
    </recommendedName>
</protein>
<dbReference type="PANTHER" id="PTHR30069:SF29">
    <property type="entry name" value="HEMOGLOBIN AND HEMOGLOBIN-HAPTOGLOBIN-BINDING PROTEIN 1-RELATED"/>
    <property type="match status" value="1"/>
</dbReference>
<dbReference type="Gene3D" id="2.40.170.20">
    <property type="entry name" value="TonB-dependent receptor, beta-barrel domain"/>
    <property type="match status" value="1"/>
</dbReference>
<evidence type="ECO:0000256" key="6">
    <source>
        <dbReference type="ARBA" id="ARBA00023136"/>
    </source>
</evidence>
<dbReference type="STRING" id="1703345.A3860_13770"/>
<evidence type="ECO:0000256" key="2">
    <source>
        <dbReference type="ARBA" id="ARBA00022448"/>
    </source>
</evidence>
<keyword evidence="3" id="KW-1134">Transmembrane beta strand</keyword>
<dbReference type="OrthoDB" id="9803050at2"/>
<dbReference type="RefSeq" id="WP_081145486.1">
    <property type="nucleotide sequence ID" value="NZ_LVYD01000002.1"/>
</dbReference>
<dbReference type="EMBL" id="LVYD01000002">
    <property type="protein sequence ID" value="OQP66544.1"/>
    <property type="molecule type" value="Genomic_DNA"/>
</dbReference>
<dbReference type="Gene3D" id="2.60.40.1120">
    <property type="entry name" value="Carboxypeptidase-like, regulatory domain"/>
    <property type="match status" value="1"/>
</dbReference>
<dbReference type="Pfam" id="PF13715">
    <property type="entry name" value="CarbopepD_reg_2"/>
    <property type="match status" value="1"/>
</dbReference>
<evidence type="ECO:0000259" key="9">
    <source>
        <dbReference type="SMART" id="SM00965"/>
    </source>
</evidence>
<dbReference type="SUPFAM" id="SSF56935">
    <property type="entry name" value="Porins"/>
    <property type="match status" value="1"/>
</dbReference>
<dbReference type="InterPro" id="IPR039426">
    <property type="entry name" value="TonB-dep_rcpt-like"/>
</dbReference>
<evidence type="ECO:0000256" key="1">
    <source>
        <dbReference type="ARBA" id="ARBA00004571"/>
    </source>
</evidence>
<dbReference type="InterPro" id="IPR008969">
    <property type="entry name" value="CarboxyPept-like_regulatory"/>
</dbReference>
<dbReference type="GO" id="GO:0044718">
    <property type="term" value="P:siderophore transmembrane transport"/>
    <property type="evidence" value="ECO:0007669"/>
    <property type="project" value="TreeGrafter"/>
</dbReference>
<evidence type="ECO:0000313" key="11">
    <source>
        <dbReference type="Proteomes" id="UP000192796"/>
    </source>
</evidence>
<organism evidence="10 11">
    <name type="scientific">Niastella vici</name>
    <dbReference type="NCBI Taxonomy" id="1703345"/>
    <lineage>
        <taxon>Bacteria</taxon>
        <taxon>Pseudomonadati</taxon>
        <taxon>Bacteroidota</taxon>
        <taxon>Chitinophagia</taxon>
        <taxon>Chitinophagales</taxon>
        <taxon>Chitinophagaceae</taxon>
        <taxon>Niastella</taxon>
    </lineage>
</organism>
<dbReference type="Proteomes" id="UP000192796">
    <property type="component" value="Unassembled WGS sequence"/>
</dbReference>
<dbReference type="GO" id="GO:0015344">
    <property type="term" value="F:siderophore uptake transmembrane transporter activity"/>
    <property type="evidence" value="ECO:0007669"/>
    <property type="project" value="TreeGrafter"/>
</dbReference>
<sequence length="866" mass="98720">MPNRPGKQFIDNHVHIPPAQSNLLAGAIFIFVYILLFGFDANAQRSSLNRRLTISFFNISLRDALTKLSMQNDLPISFEPTQPGMEKTINKNFYDAQVADILRDLLQGTPLTWRYFAEEIIIVPATKSSTLSGHVIDAQNGEDLIGANIFVFQLNQSTSSNSYGFYSLTLPAGNYELLVSSVGYAAKRIMVTFTASDQSFNIQLEKKVSALREVTVTRKNGIDSLQPFAPAQQLQWDLLREQPFFKGEADVVKALQMQNGVVGITEGSSSLFIRGGNRDQNLILLDEAVVYNPAHLFGITSVFNPDALKNIQLYKDEIPANFGGRLSSVIDARMADGDDKAFRVKGGMSLLSARLSLEGPVVKERGSFLITGRRSIANLLNKDLDLYNLNAAYYDLNGKINYKLNASNRLFFSAYFGRDRVNADNGYLNKWGNKTATLRWNHVFNPKLFLNLSAIYSNYRNALNVNADSSAGMERWLTGIRDITVKGDFTYFKKPGNQMQFGFNSIFHLFIPGETTGANSYYSNIPRARASENALYFSQKISIGDRLRLLYGVRTSIFCNYSKRRLYDDFDPITEREHTNYVRFEPRLMLKYILCAHATVQFSYSRNYQYLQLVQSDELAFSSLETWIPSSAHILPQYADMYSLTYKRKYRRGSFSLGAYYKYMGNQLELQDHAQLISNPLIEDELRTGRSDAYGLELSTLHQFGKFRLAGCYAWSKVFRKIKEINNGKRYVANYDIPHAVKLSMSYQVNNSLQVNSYFTYTTGRPVTFPTGYFEQQGVRVPIYPGRNLDRMPDYHHLDVNIRYTLPVPLKNGRQWINTFIVGLYNIYNWENPLLYKINPQVGNDDLFEQQTFSGITPVFSYSFSF</sequence>
<dbReference type="AlphaFoldDB" id="A0A1V9G7M4"/>
<keyword evidence="7" id="KW-0998">Cell outer membrane</keyword>
<evidence type="ECO:0000256" key="8">
    <source>
        <dbReference type="SAM" id="Phobius"/>
    </source>
</evidence>
<evidence type="ECO:0000256" key="7">
    <source>
        <dbReference type="ARBA" id="ARBA00023237"/>
    </source>
</evidence>
<keyword evidence="5" id="KW-0732">Signal</keyword>
<comment type="caution">
    <text evidence="10">The sequence shown here is derived from an EMBL/GenBank/DDBJ whole genome shotgun (WGS) entry which is preliminary data.</text>
</comment>
<proteinExistence type="predicted"/>
<comment type="subcellular location">
    <subcellularLocation>
        <location evidence="1">Cell outer membrane</location>
        <topology evidence="1">Multi-pass membrane protein</topology>
    </subcellularLocation>
</comment>
<feature type="domain" description="Secretin/TonB short N-terminal" evidence="9">
    <location>
        <begin position="74"/>
        <end position="125"/>
    </location>
</feature>
<evidence type="ECO:0000256" key="4">
    <source>
        <dbReference type="ARBA" id="ARBA00022692"/>
    </source>
</evidence>